<dbReference type="PRINTS" id="PR00370">
    <property type="entry name" value="FMOXYGENASE"/>
</dbReference>
<protein>
    <submittedName>
        <fullName evidence="8">Predicted flavoprotein CzcO associated with the cation diffusion facilitator CzcD</fullName>
    </submittedName>
</protein>
<evidence type="ECO:0000313" key="8">
    <source>
        <dbReference type="EMBL" id="SDI00717.1"/>
    </source>
</evidence>
<evidence type="ECO:0000313" key="9">
    <source>
        <dbReference type="Proteomes" id="UP000199163"/>
    </source>
</evidence>
<name>A0A1G8H257_9BACI</name>
<dbReference type="GO" id="GO:0050661">
    <property type="term" value="F:NADP binding"/>
    <property type="evidence" value="ECO:0007669"/>
    <property type="project" value="InterPro"/>
</dbReference>
<comment type="cofactor">
    <cofactor evidence="1">
        <name>FAD</name>
        <dbReference type="ChEBI" id="CHEBI:57692"/>
    </cofactor>
</comment>
<dbReference type="SUPFAM" id="SSF51905">
    <property type="entry name" value="FAD/NAD(P)-binding domain"/>
    <property type="match status" value="2"/>
</dbReference>
<dbReference type="STRING" id="568899.SAMN05192534_11819"/>
<evidence type="ECO:0000256" key="3">
    <source>
        <dbReference type="ARBA" id="ARBA00022630"/>
    </source>
</evidence>
<evidence type="ECO:0000256" key="2">
    <source>
        <dbReference type="ARBA" id="ARBA00010139"/>
    </source>
</evidence>
<dbReference type="GO" id="GO:0004499">
    <property type="term" value="F:N,N-dimethylaniline monooxygenase activity"/>
    <property type="evidence" value="ECO:0007669"/>
    <property type="project" value="InterPro"/>
</dbReference>
<accession>A0A1G8H257</accession>
<dbReference type="EMBL" id="FNDK01000018">
    <property type="protein sequence ID" value="SDI00717.1"/>
    <property type="molecule type" value="Genomic_DNA"/>
</dbReference>
<dbReference type="PANTHER" id="PTHR43098:SF3">
    <property type="entry name" value="L-ORNITHINE N(5)-MONOOXYGENASE-RELATED"/>
    <property type="match status" value="1"/>
</dbReference>
<organism evidence="8 9">
    <name type="scientific">Alteribacillus persepolensis</name>
    <dbReference type="NCBI Taxonomy" id="568899"/>
    <lineage>
        <taxon>Bacteria</taxon>
        <taxon>Bacillati</taxon>
        <taxon>Bacillota</taxon>
        <taxon>Bacilli</taxon>
        <taxon>Bacillales</taxon>
        <taxon>Bacillaceae</taxon>
        <taxon>Alteribacillus</taxon>
    </lineage>
</organism>
<reference evidence="8 9" key="1">
    <citation type="submission" date="2016-10" db="EMBL/GenBank/DDBJ databases">
        <authorList>
            <person name="de Groot N.N."/>
        </authorList>
    </citation>
    <scope>NUCLEOTIDE SEQUENCE [LARGE SCALE GENOMIC DNA]</scope>
    <source>
        <strain evidence="8 9">DSM 21632</strain>
    </source>
</reference>
<keyword evidence="6" id="KW-0560">Oxidoreductase</keyword>
<evidence type="ECO:0000256" key="4">
    <source>
        <dbReference type="ARBA" id="ARBA00022827"/>
    </source>
</evidence>
<evidence type="ECO:0000256" key="7">
    <source>
        <dbReference type="ARBA" id="ARBA00023033"/>
    </source>
</evidence>
<dbReference type="OrthoDB" id="9778740at2"/>
<keyword evidence="3" id="KW-0285">Flavoprotein</keyword>
<evidence type="ECO:0000256" key="1">
    <source>
        <dbReference type="ARBA" id="ARBA00001974"/>
    </source>
</evidence>
<keyword evidence="4" id="KW-0274">FAD</keyword>
<keyword evidence="7" id="KW-0503">Monooxygenase</keyword>
<evidence type="ECO:0000256" key="5">
    <source>
        <dbReference type="ARBA" id="ARBA00022857"/>
    </source>
</evidence>
<dbReference type="GO" id="GO:0050660">
    <property type="term" value="F:flavin adenine dinucleotide binding"/>
    <property type="evidence" value="ECO:0007669"/>
    <property type="project" value="InterPro"/>
</dbReference>
<proteinExistence type="inferred from homology"/>
<sequence length="542" mass="61549">MASVKEQVTTLDAVVIGAGFSGLYMLYRLREAGLKTRVYEAAGGVGGVWYWNRYPGARCDSESIYYNYTFSEELYKEWTWTSKYPEQPEILRYLNFVADKFELRPDIQFHTRIEKAEYNERTNRWQLETKNGEKISAKYFITGIGCISTANIPKFKGLESFEGDWYHTGHWPHEKVDFTGKRVGIIGTGSSGVQAIPVIAKEADHLTVFQRTPQYSVPARNYPYSEEEVVQAKASFQEMRKTVRDSLAGLPVSYGEKSVLDDSPEERQKTLEKAWEIGGTTLLFAYKDVITDERANEIVSAFIRSKIKETVEDSKTAEQLTPDYYYGTKRPIIDTDYFETYNRSNVSLVDVKKAPIEEITPKGIRTADGEYELDVIVFATGYDGMTGSLFKMDIVGKEGVCLKDKWENGAAIRTYLGMSTTGFPNMFMITGPESPSVLGNMPITIEQHVEWISDCIDYLRKHDIETIEAKEDAEQAWSKHCRELADTTLYTKTDSWYTGANIEDKVRGFPIYVGGYGPYHEKCAEVAEQGYDGFTLMSNTVV</sequence>
<dbReference type="Gene3D" id="3.50.50.60">
    <property type="entry name" value="FAD/NAD(P)-binding domain"/>
    <property type="match status" value="2"/>
</dbReference>
<gene>
    <name evidence="8" type="ORF">SAMN05192534_11819</name>
</gene>
<dbReference type="InterPro" id="IPR050775">
    <property type="entry name" value="FAD-binding_Monooxygenases"/>
</dbReference>
<dbReference type="InterPro" id="IPR000960">
    <property type="entry name" value="Flavin_mOase"/>
</dbReference>
<keyword evidence="5" id="KW-0521">NADP</keyword>
<dbReference type="PANTHER" id="PTHR43098">
    <property type="entry name" value="L-ORNITHINE N(5)-MONOOXYGENASE-RELATED"/>
    <property type="match status" value="1"/>
</dbReference>
<dbReference type="InterPro" id="IPR020946">
    <property type="entry name" value="Flavin_mOase-like"/>
</dbReference>
<dbReference type="Proteomes" id="UP000199163">
    <property type="component" value="Unassembled WGS sequence"/>
</dbReference>
<dbReference type="Pfam" id="PF00743">
    <property type="entry name" value="FMO-like"/>
    <property type="match status" value="1"/>
</dbReference>
<dbReference type="InterPro" id="IPR036188">
    <property type="entry name" value="FAD/NAD-bd_sf"/>
</dbReference>
<keyword evidence="9" id="KW-1185">Reference proteome</keyword>
<comment type="similarity">
    <text evidence="2">Belongs to the FAD-binding monooxygenase family.</text>
</comment>
<evidence type="ECO:0000256" key="6">
    <source>
        <dbReference type="ARBA" id="ARBA00023002"/>
    </source>
</evidence>
<dbReference type="RefSeq" id="WP_091274824.1">
    <property type="nucleotide sequence ID" value="NZ_FNDK01000018.1"/>
</dbReference>
<dbReference type="AlphaFoldDB" id="A0A1G8H257"/>